<keyword evidence="2" id="KW-0812">Transmembrane</keyword>
<keyword evidence="2" id="KW-1133">Transmembrane helix</keyword>
<sequence>ALRLKQSRNLVECSQDLQLLVKQNGASEWLSLRRVVCKETESDYDLYTKEKKKDYEALTEGESAIKCENLNWPKKKSIKACEIMTQSIYAEAGFKLNVRPDGAIICRGSHEIIVSEAKDAKENGKKPDDKLMCVETADGVKLMANLSSRLTDISHGQIDCRDKQEDGSIKHLFLYVALVVGAIITIGVGICAFIVYRRHKRAVAAEASPSAALDSSTPVPEPDSE</sequence>
<keyword evidence="2" id="KW-0472">Membrane</keyword>
<reference evidence="3" key="1">
    <citation type="submission" date="2023-10" db="EMBL/GenBank/DDBJ databases">
        <title>Genome assembly of Pristionchus species.</title>
        <authorList>
            <person name="Yoshida K."/>
            <person name="Sommer R.J."/>
        </authorList>
    </citation>
    <scope>NUCLEOTIDE SEQUENCE</scope>
    <source>
        <strain evidence="3">RS5133</strain>
    </source>
</reference>
<feature type="compositionally biased region" description="Low complexity" evidence="1">
    <location>
        <begin position="206"/>
        <end position="216"/>
    </location>
</feature>
<evidence type="ECO:0008006" key="5">
    <source>
        <dbReference type="Google" id="ProtNLM"/>
    </source>
</evidence>
<proteinExistence type="predicted"/>
<dbReference type="AlphaFoldDB" id="A0AAV5V7E0"/>
<evidence type="ECO:0000256" key="2">
    <source>
        <dbReference type="SAM" id="Phobius"/>
    </source>
</evidence>
<dbReference type="EMBL" id="BTSY01000002">
    <property type="protein sequence ID" value="GMT13824.1"/>
    <property type="molecule type" value="Genomic_DNA"/>
</dbReference>
<feature type="region of interest" description="Disordered" evidence="1">
    <location>
        <begin position="206"/>
        <end position="225"/>
    </location>
</feature>
<evidence type="ECO:0000313" key="4">
    <source>
        <dbReference type="Proteomes" id="UP001432322"/>
    </source>
</evidence>
<organism evidence="3 4">
    <name type="scientific">Pristionchus fissidentatus</name>
    <dbReference type="NCBI Taxonomy" id="1538716"/>
    <lineage>
        <taxon>Eukaryota</taxon>
        <taxon>Metazoa</taxon>
        <taxon>Ecdysozoa</taxon>
        <taxon>Nematoda</taxon>
        <taxon>Chromadorea</taxon>
        <taxon>Rhabditida</taxon>
        <taxon>Rhabditina</taxon>
        <taxon>Diplogasteromorpha</taxon>
        <taxon>Diplogasteroidea</taxon>
        <taxon>Neodiplogasteridae</taxon>
        <taxon>Pristionchus</taxon>
    </lineage>
</organism>
<evidence type="ECO:0000313" key="3">
    <source>
        <dbReference type="EMBL" id="GMT13824.1"/>
    </source>
</evidence>
<accession>A0AAV5V7E0</accession>
<dbReference type="Proteomes" id="UP001432322">
    <property type="component" value="Unassembled WGS sequence"/>
</dbReference>
<gene>
    <name evidence="3" type="ORF">PFISCL1PPCAC_5121</name>
</gene>
<keyword evidence="4" id="KW-1185">Reference proteome</keyword>
<feature type="non-terminal residue" evidence="3">
    <location>
        <position position="1"/>
    </location>
</feature>
<name>A0AAV5V7E0_9BILA</name>
<feature type="transmembrane region" description="Helical" evidence="2">
    <location>
        <begin position="172"/>
        <end position="196"/>
    </location>
</feature>
<evidence type="ECO:0000256" key="1">
    <source>
        <dbReference type="SAM" id="MobiDB-lite"/>
    </source>
</evidence>
<comment type="caution">
    <text evidence="3">The sequence shown here is derived from an EMBL/GenBank/DDBJ whole genome shotgun (WGS) entry which is preliminary data.</text>
</comment>
<protein>
    <recommendedName>
        <fullName evidence="5">CD34 protein</fullName>
    </recommendedName>
</protein>